<evidence type="ECO:0000313" key="2">
    <source>
        <dbReference type="EMBL" id="PXX48748.1"/>
    </source>
</evidence>
<dbReference type="EMBL" id="QJKC01000006">
    <property type="protein sequence ID" value="PXX48748.1"/>
    <property type="molecule type" value="Genomic_DNA"/>
</dbReference>
<evidence type="ECO:0000313" key="3">
    <source>
        <dbReference type="Proteomes" id="UP000248395"/>
    </source>
</evidence>
<accession>A0A318K4X6</accession>
<dbReference type="AlphaFoldDB" id="A0A318K4X6"/>
<keyword evidence="3" id="KW-1185">Reference proteome</keyword>
<comment type="caution">
    <text evidence="2">The sequence shown here is derived from an EMBL/GenBank/DDBJ whole genome shotgun (WGS) entry which is preliminary data.</text>
</comment>
<dbReference type="Proteomes" id="UP000248395">
    <property type="component" value="Unassembled WGS sequence"/>
</dbReference>
<reference evidence="2 3" key="1">
    <citation type="submission" date="2018-05" db="EMBL/GenBank/DDBJ databases">
        <title>Genomic Encyclopedia of Type Strains, Phase IV (KMG-IV): sequencing the most valuable type-strain genomes for metagenomic binning, comparative biology and taxonomic classification.</title>
        <authorList>
            <person name="Goeker M."/>
        </authorList>
    </citation>
    <scope>NUCLEOTIDE SEQUENCE [LARGE SCALE GENOMIC DNA]</scope>
    <source>
        <strain evidence="2 3">DSM 25134</strain>
    </source>
</reference>
<evidence type="ECO:0000259" key="1">
    <source>
        <dbReference type="PROSITE" id="PS51750"/>
    </source>
</evidence>
<organism evidence="2 3">
    <name type="scientific">Aquitalea magnusonii</name>
    <dbReference type="NCBI Taxonomy" id="332411"/>
    <lineage>
        <taxon>Bacteria</taxon>
        <taxon>Pseudomonadati</taxon>
        <taxon>Pseudomonadota</taxon>
        <taxon>Betaproteobacteria</taxon>
        <taxon>Neisseriales</taxon>
        <taxon>Chromobacteriaceae</taxon>
        <taxon>Aquitalea</taxon>
    </lineage>
</organism>
<dbReference type="InterPro" id="IPR003497">
    <property type="entry name" value="BRO_N_domain"/>
</dbReference>
<dbReference type="PROSITE" id="PS51750">
    <property type="entry name" value="BRO_N"/>
    <property type="match status" value="1"/>
</dbReference>
<proteinExistence type="predicted"/>
<name>A0A318K4X6_9NEIS</name>
<gene>
    <name evidence="2" type="ORF">DFR38_106124</name>
</gene>
<protein>
    <recommendedName>
        <fullName evidence="1">Bro-N domain-containing protein</fullName>
    </recommendedName>
</protein>
<dbReference type="RefSeq" id="WP_110313259.1">
    <property type="nucleotide sequence ID" value="NZ_QJKC01000006.1"/>
</dbReference>
<sequence length="222" mass="24052">MNKARPLCSESPPIRFRLNKKNLRVFPMAQGPRFVAADVAKLLKYPDEAALQTALGGKAGCLLSPASGPALLTLSEAELRHALRAGRKTQAQALQLWLDDTLLPILRQGAAADHDRLQLAYALAGEAARQVGQAVWQSVLAGDADWQQSRWLISLHYQMEQGQRRPSGNTVALQAEVSTLAALAERVAVGGALPVSTRELIKLAAACHLRLAERMQKQALRA</sequence>
<feature type="domain" description="Bro-N" evidence="1">
    <location>
        <begin position="1"/>
        <end position="110"/>
    </location>
</feature>
<dbReference type="OrthoDB" id="8593894at2"/>